<evidence type="ECO:0000313" key="4">
    <source>
        <dbReference type="EMBL" id="GFR84173.1"/>
    </source>
</evidence>
<feature type="compositionally biased region" description="Basic and acidic residues" evidence="2">
    <location>
        <begin position="113"/>
        <end position="122"/>
    </location>
</feature>
<feature type="region of interest" description="Disordered" evidence="2">
    <location>
        <begin position="1959"/>
        <end position="1996"/>
    </location>
</feature>
<dbReference type="GO" id="GO:0051015">
    <property type="term" value="F:actin filament binding"/>
    <property type="evidence" value="ECO:0007669"/>
    <property type="project" value="TreeGrafter"/>
</dbReference>
<keyword evidence="1" id="KW-0175">Coiled coil</keyword>
<dbReference type="Proteomes" id="UP000762676">
    <property type="component" value="Unassembled WGS sequence"/>
</dbReference>
<feature type="coiled-coil region" evidence="1">
    <location>
        <begin position="967"/>
        <end position="1033"/>
    </location>
</feature>
<dbReference type="PROSITE" id="PS50003">
    <property type="entry name" value="PH_DOMAIN"/>
    <property type="match status" value="1"/>
</dbReference>
<feature type="coiled-coil region" evidence="1">
    <location>
        <begin position="734"/>
        <end position="768"/>
    </location>
</feature>
<feature type="compositionally biased region" description="Basic and acidic residues" evidence="2">
    <location>
        <begin position="278"/>
        <end position="289"/>
    </location>
</feature>
<feature type="region of interest" description="Disordered" evidence="2">
    <location>
        <begin position="2241"/>
        <end position="2324"/>
    </location>
</feature>
<feature type="compositionally biased region" description="Acidic residues" evidence="2">
    <location>
        <begin position="1192"/>
        <end position="1207"/>
    </location>
</feature>
<feature type="region of interest" description="Disordered" evidence="2">
    <location>
        <begin position="1192"/>
        <end position="1211"/>
    </location>
</feature>
<keyword evidence="5" id="KW-1185">Reference proteome</keyword>
<feature type="compositionally biased region" description="Basic and acidic residues" evidence="2">
    <location>
        <begin position="2266"/>
        <end position="2276"/>
    </location>
</feature>
<sequence>MLDGRIDLSSCYEVSELQTHRNYGFKIKTGNGEYTLAAMTMGIRNNWMKAIRLCMELHNTEARRSRSSPAYSKSPPRATCMDDLEFKSGAAASSTAAVTGAGGETAFQLIGRREAHKRDSQKPARRHHSDVNPGNVSSALTVREFSVDIDSVDGNGAEDSKRPRNSLPSTTKAPSPSSADRSDLALTPRASKIARPRSLSKENVLSTTSSGQQLLPGSGDASSVGREGVARMLVDGSDLHTGSGTASVASAVHSKSSTASSSSGGATNTKRGSITSESNKEEVKRDMMRRAKSPSARIRDKTRGSKSLSVHTPAAPGSLGEKGFGGYHPHHHMAGSATGSDTGSAVSNTGDDRAYADFHMSEDEYHTQEDTDIDEVGSATASDVVGGGDEALVEILETEVESLKDRLEHTQTELDQVHKDNLDLKSRLHKENTQSVDSGYSTTSRWGQLSDSGLGRYGQTSSTGEVQALKRQLKDSRDTVQRQRMEIDGLKSRLDMSVSKLTGTEKALSEALRDYKQEKDKFMKLSSEWNRRLRTMEGQHKDTVHKLELSRESLQAKERESRRLEAEVKTNLQKTREQEREILKLKAVEHEYKQLKEKLDDREHELSGVRAQLKEKEQWGQKQKEDYERQLEALDHEYRLEREDLESHLEQLKGELYTAHDRQASLSDNMTLNMADMLREKDDIIAQLEEKLIEADKKMVDLSDELHAEMGENADLSHSLTTLRQDKQTLGGTIGQLEAQLVSLRAKLQGFESDNFSLHRQLEELRAENTQLHEGLGSPVSSPPVSMVTSPAASKVDEEEHRSEAVREKEKLKKTIVDLNTQIEELQHQLERADVALEKKVERGSSMLTPMSSTGSGCSARESLGQSSDHQQDLLHTVLVVDSQLKEVNTMLLSLRQSFDAYLSTLGAGPARAQGNKLADLIEDIGQRCQGVQDTLRESPEDVLPDDYKHVITVGPSSGGNVIMREYKGLKLKFDQAVAELRKLRREVQEVRASSDSVRTQDEKLKGVVGVMEEAYKQQIVELIARVDSLSEKVVNMQAGSTTTALARTAPATPSCDLSVDMIEQQLTELESRIASLEDQAQCLQPASAASAGSLSGASSLPAQLGAVKAQLEESVDKLRSLSSVFPSDLEGKVASCRDRLGFLSTSLQHPAPGPKGSPSSEAATAAASAGVSNCLHEIREQVREIGEQLDSLEEGDEDSDSEDEGEQTTVEDIREKLAHLTEYIEEHSKLSTSDWSLLRLMTLQKASVNIPPEGKEHVETDKESTEEKLKFYADKVSLEAVLLYEMAHILQTKDCLSSEDSVCREIDCLNNQLVSLHQKLDMEMKTMHFEETQADLLSSYVELMAEKILINGQIFAENFDQRSHLGKVMVEASSSVQPVILATEALVRSQIDSFISSNMDNSVNEIMSLPTHLALRSVVQSELTYALSQLKTKLQKTPQVLQPGPTNYKFTFDRLLKRQQKLFASIEDYEKQLTNSLAVIIFKESEEMTIVEGPESVLEAMCSDLSTIMETHIQFYKEKCRSVLDTHSAHKYDLIVNELRQCRELVLVAIKSQHEAYASDPTRVRDSSLDIPVQSLDNTITNFGEILSLKAIVAANCNFLSELLKMGTTVLSEIELEQDDLSEDSLNIEKGLTTFVNALTEALEAEALSKAAVSRQVKSGKALSRASAEDSTEDSSIVSAEDLKVPDLAVYPGGGDLSPQAQTLVREAVFGSQLTVSLFKQKLLHEREMQRLKVHRPLRAGRDRPRNNTDEEGEEAGHDSDGTLDLQNDFQALLLPLEEVLESKHEDELEVLQVLVGLVSQMAASSSASSSSSSMSGLEDQVRQLEQKLHHELEVARQRHATHLEVFKQESSRLEKTLEEQAQDRDHYEDRAAQLEEDLATVQLQHEEEKEKVKQDILTAVHAIRSNEEKSETNLTQKASRLGRELAVQKLTFRKILGSIKTDLATKDKNTVTQSIEEHIKGISLSPEDDEDEEYQPPLPSQPPPAAPTAGKQQTLEEKVVEPGLMLNLSHHEHEVEQLKKEKDEALAEEMRNTKAALDAVRSAYEDELTKERSKYKEALLHMYTEEYINEIRMRHMEEEDRMREELQKVNMHYSSKCEDYKLMEMKLQQTKHDFESHINQLIASNDHLEGMLNTEIESLKEFIKNKPSSASLTTGSATMEEELYDSKIMVRVKDAELQKLRSQVKNLENSLHRTTEEQRQTMTQYMQALKKSGEMKNQYQEEVSQLTEKLHKVLGSQGLKANIRRTPSFHQRARSPSPQGATSPRKEADHSSRDSHRRRHIQPKDLRRSKSSPSLPYVFDGKISPAKQPSSKLGRRSRSPKT</sequence>
<feature type="region of interest" description="Disordered" evidence="2">
    <location>
        <begin position="1146"/>
        <end position="1166"/>
    </location>
</feature>
<accession>A0AAV4GEJ0</accession>
<dbReference type="SUPFAM" id="SSF50729">
    <property type="entry name" value="PH domain-like"/>
    <property type="match status" value="1"/>
</dbReference>
<proteinExistence type="predicted"/>
<dbReference type="GO" id="GO:0015629">
    <property type="term" value="C:actin cytoskeleton"/>
    <property type="evidence" value="ECO:0007669"/>
    <property type="project" value="TreeGrafter"/>
</dbReference>
<feature type="coiled-coil region" evidence="1">
    <location>
        <begin position="466"/>
        <end position="705"/>
    </location>
</feature>
<feature type="compositionally biased region" description="Low complexity" evidence="2">
    <location>
        <begin position="778"/>
        <end position="794"/>
    </location>
</feature>
<name>A0AAV4GEJ0_9GAST</name>
<dbReference type="PANTHER" id="PTHR17271">
    <property type="entry name" value="PLECKSTRIN HOMOLOGY PH DOMAIN-CONTAINING PROTEIN"/>
    <property type="match status" value="1"/>
</dbReference>
<dbReference type="SUPFAM" id="SSF90257">
    <property type="entry name" value="Myosin rod fragments"/>
    <property type="match status" value="1"/>
</dbReference>
<feature type="region of interest" description="Disordered" evidence="2">
    <location>
        <begin position="113"/>
        <end position="224"/>
    </location>
</feature>
<feature type="compositionally biased region" description="Pro residues" evidence="2">
    <location>
        <begin position="1978"/>
        <end position="1988"/>
    </location>
</feature>
<dbReference type="Gene3D" id="2.30.29.30">
    <property type="entry name" value="Pleckstrin-homology domain (PH domain)/Phosphotyrosine-binding domain (PTB)"/>
    <property type="match status" value="1"/>
</dbReference>
<feature type="coiled-coil region" evidence="1">
    <location>
        <begin position="2172"/>
        <end position="2238"/>
    </location>
</feature>
<feature type="compositionally biased region" description="Basic and acidic residues" evidence="2">
    <location>
        <begin position="795"/>
        <end position="807"/>
    </location>
</feature>
<feature type="compositionally biased region" description="Low complexity" evidence="2">
    <location>
        <begin position="166"/>
        <end position="179"/>
    </location>
</feature>
<evidence type="ECO:0000256" key="1">
    <source>
        <dbReference type="SAM" id="Coils"/>
    </source>
</evidence>
<feature type="compositionally biased region" description="Basic and acidic residues" evidence="2">
    <location>
        <begin position="1741"/>
        <end position="1762"/>
    </location>
</feature>
<dbReference type="Gene3D" id="1.10.287.1490">
    <property type="match status" value="1"/>
</dbReference>
<dbReference type="InterPro" id="IPR011993">
    <property type="entry name" value="PH-like_dom_sf"/>
</dbReference>
<feature type="coiled-coil region" evidence="1">
    <location>
        <begin position="2010"/>
        <end position="2090"/>
    </location>
</feature>
<feature type="coiled-coil region" evidence="1">
    <location>
        <begin position="1816"/>
        <end position="1893"/>
    </location>
</feature>
<feature type="compositionally biased region" description="Basic residues" evidence="2">
    <location>
        <begin position="2315"/>
        <end position="2324"/>
    </location>
</feature>
<dbReference type="InterPro" id="IPR052223">
    <property type="entry name" value="Actin_Cytoskeleton_Reg"/>
</dbReference>
<feature type="region of interest" description="Disordered" evidence="2">
    <location>
        <begin position="1735"/>
        <end position="1765"/>
    </location>
</feature>
<dbReference type="EMBL" id="BMAT01012048">
    <property type="protein sequence ID" value="GFR84173.1"/>
    <property type="molecule type" value="Genomic_DNA"/>
</dbReference>
<feature type="region of interest" description="Disordered" evidence="2">
    <location>
        <begin position="774"/>
        <end position="807"/>
    </location>
</feature>
<feature type="compositionally biased region" description="Polar residues" evidence="2">
    <location>
        <begin position="267"/>
        <end position="277"/>
    </location>
</feature>
<protein>
    <submittedName>
        <fullName evidence="4">Protein outspread</fullName>
    </submittedName>
</protein>
<reference evidence="4 5" key="1">
    <citation type="journal article" date="2021" name="Elife">
        <title>Chloroplast acquisition without the gene transfer in kleptoplastic sea slugs, Plakobranchus ocellatus.</title>
        <authorList>
            <person name="Maeda T."/>
            <person name="Takahashi S."/>
            <person name="Yoshida T."/>
            <person name="Shimamura S."/>
            <person name="Takaki Y."/>
            <person name="Nagai Y."/>
            <person name="Toyoda A."/>
            <person name="Suzuki Y."/>
            <person name="Arimoto A."/>
            <person name="Ishii H."/>
            <person name="Satoh N."/>
            <person name="Nishiyama T."/>
            <person name="Hasebe M."/>
            <person name="Maruyama T."/>
            <person name="Minagawa J."/>
            <person name="Obokata J."/>
            <person name="Shigenobu S."/>
        </authorList>
    </citation>
    <scope>NUCLEOTIDE SEQUENCE [LARGE SCALE GENOMIC DNA]</scope>
</reference>
<organism evidence="4 5">
    <name type="scientific">Elysia marginata</name>
    <dbReference type="NCBI Taxonomy" id="1093978"/>
    <lineage>
        <taxon>Eukaryota</taxon>
        <taxon>Metazoa</taxon>
        <taxon>Spiralia</taxon>
        <taxon>Lophotrochozoa</taxon>
        <taxon>Mollusca</taxon>
        <taxon>Gastropoda</taxon>
        <taxon>Heterobranchia</taxon>
        <taxon>Euthyneura</taxon>
        <taxon>Panpulmonata</taxon>
        <taxon>Sacoglossa</taxon>
        <taxon>Placobranchoidea</taxon>
        <taxon>Plakobranchidae</taxon>
        <taxon>Elysia</taxon>
    </lineage>
</organism>
<evidence type="ECO:0000256" key="2">
    <source>
        <dbReference type="SAM" id="MobiDB-lite"/>
    </source>
</evidence>
<evidence type="ECO:0000313" key="5">
    <source>
        <dbReference type="Proteomes" id="UP000762676"/>
    </source>
</evidence>
<feature type="compositionally biased region" description="Polar residues" evidence="2">
    <location>
        <begin position="337"/>
        <end position="349"/>
    </location>
</feature>
<feature type="compositionally biased region" description="Polar residues" evidence="2">
    <location>
        <begin position="201"/>
        <end position="215"/>
    </location>
</feature>
<evidence type="ECO:0000259" key="3">
    <source>
        <dbReference type="PROSITE" id="PS50003"/>
    </source>
</evidence>
<gene>
    <name evidence="4" type="ORF">ElyMa_005992200</name>
</gene>
<feature type="coiled-coil region" evidence="1">
    <location>
        <begin position="393"/>
        <end position="420"/>
    </location>
</feature>
<dbReference type="InterPro" id="IPR001849">
    <property type="entry name" value="PH_domain"/>
</dbReference>
<feature type="compositionally biased region" description="Low complexity" evidence="2">
    <location>
        <begin position="245"/>
        <end position="266"/>
    </location>
</feature>
<feature type="region of interest" description="Disordered" evidence="2">
    <location>
        <begin position="243"/>
        <end position="351"/>
    </location>
</feature>
<feature type="domain" description="PH" evidence="3">
    <location>
        <begin position="1"/>
        <end position="56"/>
    </location>
</feature>
<dbReference type="PANTHER" id="PTHR17271:SF1">
    <property type="entry name" value="PROTEIN OUTSPREAD"/>
    <property type="match status" value="1"/>
</dbReference>
<comment type="caution">
    <text evidence="4">The sequence shown here is derived from an EMBL/GenBank/DDBJ whole genome shotgun (WGS) entry which is preliminary data.</text>
</comment>